<reference evidence="2 3" key="1">
    <citation type="journal article" date="2016" name="Mol. Biol. Evol.">
        <title>Genome-Wide Survey of Gut Fungi (Harpellales) Reveals the First Horizontally Transferred Ubiquitin Gene from a Mosquito Host.</title>
        <authorList>
            <person name="Wang Y."/>
            <person name="White M.M."/>
            <person name="Kvist S."/>
            <person name="Moncalvo J.M."/>
        </authorList>
    </citation>
    <scope>NUCLEOTIDE SEQUENCE [LARGE SCALE GENOMIC DNA]</scope>
    <source>
        <strain evidence="2 3">ALG-7-W6</strain>
    </source>
</reference>
<dbReference type="AlphaFoldDB" id="A0A1R0H1B5"/>
<comment type="caution">
    <text evidence="2">The sequence shown here is derived from an EMBL/GenBank/DDBJ whole genome shotgun (WGS) entry which is preliminary data.</text>
</comment>
<proteinExistence type="predicted"/>
<keyword evidence="3" id="KW-1185">Reference proteome</keyword>
<evidence type="ECO:0000313" key="3">
    <source>
        <dbReference type="Proteomes" id="UP000187455"/>
    </source>
</evidence>
<gene>
    <name evidence="2" type="ORF">AYI68_g2939</name>
</gene>
<evidence type="ECO:0000256" key="1">
    <source>
        <dbReference type="SAM" id="MobiDB-lite"/>
    </source>
</evidence>
<accession>A0A1R0H1B5</accession>
<dbReference type="Proteomes" id="UP000187455">
    <property type="component" value="Unassembled WGS sequence"/>
</dbReference>
<protein>
    <submittedName>
        <fullName evidence="2">Uncharacterized protein</fullName>
    </submittedName>
</protein>
<sequence>MGSFRDHKSNKLMVKKACYAAYSFSSWSEVPIRLKIHQRTEERKICGKKKLDESSAGVPLPKTWPPGHR</sequence>
<organism evidence="2 3">
    <name type="scientific">Smittium mucronatum</name>
    <dbReference type="NCBI Taxonomy" id="133383"/>
    <lineage>
        <taxon>Eukaryota</taxon>
        <taxon>Fungi</taxon>
        <taxon>Fungi incertae sedis</taxon>
        <taxon>Zoopagomycota</taxon>
        <taxon>Kickxellomycotina</taxon>
        <taxon>Harpellomycetes</taxon>
        <taxon>Harpellales</taxon>
        <taxon>Legeriomycetaceae</taxon>
        <taxon>Smittium</taxon>
    </lineage>
</organism>
<evidence type="ECO:0000313" key="2">
    <source>
        <dbReference type="EMBL" id="OLY82931.1"/>
    </source>
</evidence>
<name>A0A1R0H1B5_9FUNG</name>
<feature type="region of interest" description="Disordered" evidence="1">
    <location>
        <begin position="45"/>
        <end position="69"/>
    </location>
</feature>
<dbReference type="EMBL" id="LSSL01001169">
    <property type="protein sequence ID" value="OLY82931.1"/>
    <property type="molecule type" value="Genomic_DNA"/>
</dbReference>